<evidence type="ECO:0000259" key="1">
    <source>
        <dbReference type="Pfam" id="PF12728"/>
    </source>
</evidence>
<dbReference type="RefSeq" id="WP_066753211.1">
    <property type="nucleotide sequence ID" value="NZ_CP015199.1"/>
</dbReference>
<evidence type="ECO:0000313" key="2">
    <source>
        <dbReference type="EMBL" id="ANF50354.1"/>
    </source>
</evidence>
<dbReference type="InterPro" id="IPR041657">
    <property type="entry name" value="HTH_17"/>
</dbReference>
<dbReference type="Pfam" id="PF12728">
    <property type="entry name" value="HTH_17"/>
    <property type="match status" value="1"/>
</dbReference>
<sequence length="97" mass="11729">MEIDKMEFSFWMKRIMQRFDILSDHLNLNIRERMVLDDEELLDNQDILHTLKISPRTLQRYRSSGELKYFTISGKLYYKLSDVRNFIHASSNKTRPS</sequence>
<dbReference type="EMBL" id="CP015199">
    <property type="protein sequence ID" value="ANF50354.1"/>
    <property type="molecule type" value="Genomic_DNA"/>
</dbReference>
<evidence type="ECO:0000313" key="3">
    <source>
        <dbReference type="Proteomes" id="UP000077824"/>
    </source>
</evidence>
<protein>
    <submittedName>
        <fullName evidence="2">Excisionase</fullName>
    </submittedName>
</protein>
<dbReference type="STRING" id="1685010.A0O34_07425"/>
<name>A0A172XTT4_9FLAO</name>
<dbReference type="PANTHER" id="PTHR34585:SF22">
    <property type="entry name" value="HELIX-TURN-HELIX DOMAIN-CONTAINING PROTEIN"/>
    <property type="match status" value="1"/>
</dbReference>
<feature type="domain" description="Helix-turn-helix" evidence="1">
    <location>
        <begin position="42"/>
        <end position="88"/>
    </location>
</feature>
<keyword evidence="3" id="KW-1185">Reference proteome</keyword>
<dbReference type="PANTHER" id="PTHR34585">
    <property type="match status" value="1"/>
</dbReference>
<reference evidence="2 3" key="1">
    <citation type="submission" date="2016-04" db="EMBL/GenBank/DDBJ databases">
        <title>Complete Genome Sequence of Chryseobacterium sp. IHBB 10212.</title>
        <authorList>
            <person name="Pal M."/>
            <person name="Swarnkar M.K."/>
            <person name="Kaushal K."/>
            <person name="Chhibber S."/>
            <person name="Singh A.K."/>
            <person name="Gulati A."/>
        </authorList>
    </citation>
    <scope>NUCLEOTIDE SEQUENCE [LARGE SCALE GENOMIC DNA]</scope>
    <source>
        <strain evidence="2 3">IHBB 10212</strain>
    </source>
</reference>
<proteinExistence type="predicted"/>
<dbReference type="InterPro" id="IPR009061">
    <property type="entry name" value="DNA-bd_dom_put_sf"/>
</dbReference>
<dbReference type="KEGG" id="chh:A0O34_07425"/>
<gene>
    <name evidence="2" type="ORF">A0O34_07425</name>
</gene>
<dbReference type="AlphaFoldDB" id="A0A172XTT4"/>
<accession>A0A172XTT4</accession>
<dbReference type="OrthoDB" id="768005at2"/>
<organism evidence="2 3">
    <name type="scientific">Chryseobacterium glaciei</name>
    <dbReference type="NCBI Taxonomy" id="1685010"/>
    <lineage>
        <taxon>Bacteria</taxon>
        <taxon>Pseudomonadati</taxon>
        <taxon>Bacteroidota</taxon>
        <taxon>Flavobacteriia</taxon>
        <taxon>Flavobacteriales</taxon>
        <taxon>Weeksellaceae</taxon>
        <taxon>Chryseobacterium group</taxon>
        <taxon>Chryseobacterium</taxon>
    </lineage>
</organism>
<dbReference type="Proteomes" id="UP000077824">
    <property type="component" value="Chromosome"/>
</dbReference>
<dbReference type="SUPFAM" id="SSF46955">
    <property type="entry name" value="Putative DNA-binding domain"/>
    <property type="match status" value="1"/>
</dbReference>